<dbReference type="CDD" id="cd16664">
    <property type="entry name" value="RING-Ubox_PUB"/>
    <property type="match status" value="1"/>
</dbReference>
<gene>
    <name evidence="3" type="ORF">SEMRO_15_G010940.1</name>
</gene>
<dbReference type="PANTHER" id="PTHR22849:SF163">
    <property type="entry name" value="U-BOX DOMAIN-CONTAINING PROTEIN"/>
    <property type="match status" value="1"/>
</dbReference>
<organism evidence="3 4">
    <name type="scientific">Seminavis robusta</name>
    <dbReference type="NCBI Taxonomy" id="568900"/>
    <lineage>
        <taxon>Eukaryota</taxon>
        <taxon>Sar</taxon>
        <taxon>Stramenopiles</taxon>
        <taxon>Ochrophyta</taxon>
        <taxon>Bacillariophyta</taxon>
        <taxon>Bacillariophyceae</taxon>
        <taxon>Bacillariophycidae</taxon>
        <taxon>Naviculales</taxon>
        <taxon>Naviculaceae</taxon>
        <taxon>Seminavis</taxon>
    </lineage>
</organism>
<dbReference type="OrthoDB" id="424220at2759"/>
<dbReference type="InterPro" id="IPR045185">
    <property type="entry name" value="PUB22/23/24-like"/>
</dbReference>
<dbReference type="InterPro" id="IPR013083">
    <property type="entry name" value="Znf_RING/FYVE/PHD"/>
</dbReference>
<dbReference type="Pfam" id="PF04564">
    <property type="entry name" value="U-box"/>
    <property type="match status" value="1"/>
</dbReference>
<name>A0A9N8H2U4_9STRA</name>
<dbReference type="AlphaFoldDB" id="A0A9N8H2U4"/>
<dbReference type="EMBL" id="CAICTM010000015">
    <property type="protein sequence ID" value="CAB9497140.1"/>
    <property type="molecule type" value="Genomic_DNA"/>
</dbReference>
<dbReference type="InterPro" id="IPR045210">
    <property type="entry name" value="RING-Ubox_PUB"/>
</dbReference>
<feature type="compositionally biased region" description="Basic residues" evidence="1">
    <location>
        <begin position="174"/>
        <end position="184"/>
    </location>
</feature>
<keyword evidence="4" id="KW-1185">Reference proteome</keyword>
<dbReference type="Gene3D" id="3.30.40.10">
    <property type="entry name" value="Zinc/RING finger domain, C3HC4 (zinc finger)"/>
    <property type="match status" value="1"/>
</dbReference>
<feature type="compositionally biased region" description="Basic residues" evidence="1">
    <location>
        <begin position="152"/>
        <end position="163"/>
    </location>
</feature>
<dbReference type="SMART" id="SM00504">
    <property type="entry name" value="Ubox"/>
    <property type="match status" value="1"/>
</dbReference>
<comment type="caution">
    <text evidence="3">The sequence shown here is derived from an EMBL/GenBank/DDBJ whole genome shotgun (WGS) entry which is preliminary data.</text>
</comment>
<dbReference type="GO" id="GO:0061630">
    <property type="term" value="F:ubiquitin protein ligase activity"/>
    <property type="evidence" value="ECO:0007669"/>
    <property type="project" value="InterPro"/>
</dbReference>
<dbReference type="InterPro" id="IPR003613">
    <property type="entry name" value="Ubox_domain"/>
</dbReference>
<feature type="region of interest" description="Disordered" evidence="1">
    <location>
        <begin position="128"/>
        <end position="192"/>
    </location>
</feature>
<evidence type="ECO:0000256" key="1">
    <source>
        <dbReference type="SAM" id="MobiDB-lite"/>
    </source>
</evidence>
<dbReference type="SUPFAM" id="SSF57850">
    <property type="entry name" value="RING/U-box"/>
    <property type="match status" value="1"/>
</dbReference>
<evidence type="ECO:0000313" key="3">
    <source>
        <dbReference type="EMBL" id="CAB9497140.1"/>
    </source>
</evidence>
<dbReference type="PANTHER" id="PTHR22849">
    <property type="entry name" value="WDSAM1 PROTEIN"/>
    <property type="match status" value="1"/>
</dbReference>
<protein>
    <submittedName>
        <fullName evidence="3">E3 ubiquitin-protein ligase LIN</fullName>
    </submittedName>
</protein>
<dbReference type="Proteomes" id="UP001153069">
    <property type="component" value="Unassembled WGS sequence"/>
</dbReference>
<evidence type="ECO:0000313" key="4">
    <source>
        <dbReference type="Proteomes" id="UP001153069"/>
    </source>
</evidence>
<dbReference type="PROSITE" id="PS51698">
    <property type="entry name" value="U_BOX"/>
    <property type="match status" value="1"/>
</dbReference>
<accession>A0A9N8H2U4</accession>
<dbReference type="GO" id="GO:0016567">
    <property type="term" value="P:protein ubiquitination"/>
    <property type="evidence" value="ECO:0007669"/>
    <property type="project" value="InterPro"/>
</dbReference>
<evidence type="ECO:0000259" key="2">
    <source>
        <dbReference type="PROSITE" id="PS51698"/>
    </source>
</evidence>
<proteinExistence type="predicted"/>
<sequence>MIEIEAPAEYLCPLTLDVMSDPVMSKYGQSFERSEILQWLKSGHGVCPLSRRPLSLQDLVTNHALRLKISEWRKEHGEEETIVVNPYASQIYGFITLPSKDDPTDRTVDEDEDVFFLQLAAWRLGLGDPPSAAAPDANEPQQTTAVTGIPHIGRRNRRQRRRNSTGSASNNPHRQNRSIRRRLRNLFAGPSP</sequence>
<feature type="compositionally biased region" description="Polar residues" evidence="1">
    <location>
        <begin position="164"/>
        <end position="173"/>
    </location>
</feature>
<reference evidence="3" key="1">
    <citation type="submission" date="2020-06" db="EMBL/GenBank/DDBJ databases">
        <authorList>
            <consortium name="Plant Systems Biology data submission"/>
        </authorList>
    </citation>
    <scope>NUCLEOTIDE SEQUENCE</scope>
    <source>
        <strain evidence="3">D6</strain>
    </source>
</reference>
<feature type="domain" description="U-box" evidence="2">
    <location>
        <begin position="5"/>
        <end position="79"/>
    </location>
</feature>